<evidence type="ECO:0000259" key="3">
    <source>
        <dbReference type="Pfam" id="PF00497"/>
    </source>
</evidence>
<dbReference type="PANTHER" id="PTHR35936">
    <property type="entry name" value="MEMBRANE-BOUND LYTIC MUREIN TRANSGLYCOSYLASE F"/>
    <property type="match status" value="1"/>
</dbReference>
<protein>
    <submittedName>
        <fullName evidence="4">ABC transporter substrate-binding protein</fullName>
    </submittedName>
</protein>
<organism evidence="4 5">
    <name type="scientific">Agarivorans gilvus</name>
    <dbReference type="NCBI Taxonomy" id="680279"/>
    <lineage>
        <taxon>Bacteria</taxon>
        <taxon>Pseudomonadati</taxon>
        <taxon>Pseudomonadota</taxon>
        <taxon>Gammaproteobacteria</taxon>
        <taxon>Alteromonadales</taxon>
        <taxon>Alteromonadaceae</taxon>
        <taxon>Agarivorans</taxon>
    </lineage>
</organism>
<dbReference type="PANTHER" id="PTHR35936:SF25">
    <property type="entry name" value="ABC TRANSPORTER SUBSTRATE-BINDING PROTEIN"/>
    <property type="match status" value="1"/>
</dbReference>
<proteinExistence type="inferred from homology"/>
<dbReference type="Proteomes" id="UP000651977">
    <property type="component" value="Unassembled WGS sequence"/>
</dbReference>
<evidence type="ECO:0000256" key="1">
    <source>
        <dbReference type="ARBA" id="ARBA00010333"/>
    </source>
</evidence>
<dbReference type="SUPFAM" id="SSF53850">
    <property type="entry name" value="Periplasmic binding protein-like II"/>
    <property type="match status" value="1"/>
</dbReference>
<keyword evidence="5" id="KW-1185">Reference proteome</keyword>
<dbReference type="Gene3D" id="3.40.190.10">
    <property type="entry name" value="Periplasmic binding protein-like II"/>
    <property type="match status" value="2"/>
</dbReference>
<keyword evidence="2" id="KW-0732">Signal</keyword>
<name>A0ABQ1I1F2_9ALTE</name>
<dbReference type="Pfam" id="PF00497">
    <property type="entry name" value="SBP_bac_3"/>
    <property type="match status" value="1"/>
</dbReference>
<sequence length="266" mass="30808">MSAYYRLIIRTLLTLLVIVTPLKVSAANQVVTLSNGEWPPFTSQDLAQQGFISEIVRQAFALQGYNVHYQFLPWARAYRYAESGRVDGSVIWTKTPHRLKTMLFSEPVFQHTYVFFYRAADNFNWREMSDLRGFRIGGSEGYSYGYEFDQAVKRGELNIDYVSSDILNLKKLQAKRIDLFPSDIQVGYYLLKQLFPELQAEQFKHHPKPIVEIETHVLFSKVDLTRGKLLQAAFNKGLQELRANGTYQKLVEQASLSYYSQTPHRN</sequence>
<evidence type="ECO:0000313" key="4">
    <source>
        <dbReference type="EMBL" id="GGA99749.1"/>
    </source>
</evidence>
<evidence type="ECO:0000256" key="2">
    <source>
        <dbReference type="ARBA" id="ARBA00022729"/>
    </source>
</evidence>
<comment type="similarity">
    <text evidence="1">Belongs to the bacterial solute-binding protein 3 family.</text>
</comment>
<accession>A0ABQ1I1F2</accession>
<dbReference type="RefSeq" id="WP_188407324.1">
    <property type="nucleotide sequence ID" value="NZ_BMDY01000005.1"/>
</dbReference>
<feature type="domain" description="Solute-binding protein family 3/N-terminal" evidence="3">
    <location>
        <begin position="34"/>
        <end position="253"/>
    </location>
</feature>
<dbReference type="InterPro" id="IPR001638">
    <property type="entry name" value="Solute-binding_3/MltF_N"/>
</dbReference>
<comment type="caution">
    <text evidence="4">The sequence shown here is derived from an EMBL/GenBank/DDBJ whole genome shotgun (WGS) entry which is preliminary data.</text>
</comment>
<gene>
    <name evidence="4" type="ORF">GCM10007414_11040</name>
</gene>
<dbReference type="EMBL" id="BMDY01000005">
    <property type="protein sequence ID" value="GGA99749.1"/>
    <property type="molecule type" value="Genomic_DNA"/>
</dbReference>
<evidence type="ECO:0000313" key="5">
    <source>
        <dbReference type="Proteomes" id="UP000651977"/>
    </source>
</evidence>
<reference evidence="5" key="1">
    <citation type="journal article" date="2019" name="Int. J. Syst. Evol. Microbiol.">
        <title>The Global Catalogue of Microorganisms (GCM) 10K type strain sequencing project: providing services to taxonomists for standard genome sequencing and annotation.</title>
        <authorList>
            <consortium name="The Broad Institute Genomics Platform"/>
            <consortium name="The Broad Institute Genome Sequencing Center for Infectious Disease"/>
            <person name="Wu L."/>
            <person name="Ma J."/>
        </authorList>
    </citation>
    <scope>NUCLEOTIDE SEQUENCE [LARGE SCALE GENOMIC DNA]</scope>
    <source>
        <strain evidence="5">CGMCC 1.10131</strain>
    </source>
</reference>